<dbReference type="GO" id="GO:0046873">
    <property type="term" value="F:metal ion transmembrane transporter activity"/>
    <property type="evidence" value="ECO:0007669"/>
    <property type="project" value="InterPro"/>
</dbReference>
<dbReference type="Pfam" id="PF01544">
    <property type="entry name" value="CorA"/>
    <property type="match status" value="1"/>
</dbReference>
<evidence type="ECO:0000256" key="5">
    <source>
        <dbReference type="SAM" id="MobiDB-lite"/>
    </source>
</evidence>
<evidence type="ECO:0000256" key="4">
    <source>
        <dbReference type="ARBA" id="ARBA00023136"/>
    </source>
</evidence>
<comment type="caution">
    <text evidence="7">The sequence shown here is derived from an EMBL/GenBank/DDBJ whole genome shotgun (WGS) entry which is preliminary data.</text>
</comment>
<feature type="compositionally biased region" description="Basic and acidic residues" evidence="5">
    <location>
        <begin position="788"/>
        <end position="797"/>
    </location>
</feature>
<dbReference type="Gene3D" id="1.20.58.340">
    <property type="entry name" value="Magnesium transport protein CorA, transmembrane region"/>
    <property type="match status" value="1"/>
</dbReference>
<accession>A0A9P8RTF0</accession>
<feature type="transmembrane region" description="Helical" evidence="6">
    <location>
        <begin position="717"/>
        <end position="739"/>
    </location>
</feature>
<proteinExistence type="predicted"/>
<comment type="subcellular location">
    <subcellularLocation>
        <location evidence="1">Membrane</location>
        <topology evidence="1">Multi-pass membrane protein</topology>
    </subcellularLocation>
</comment>
<dbReference type="GO" id="GO:0016020">
    <property type="term" value="C:membrane"/>
    <property type="evidence" value="ECO:0007669"/>
    <property type="project" value="UniProtKB-SubCell"/>
</dbReference>
<dbReference type="InterPro" id="IPR045863">
    <property type="entry name" value="CorA_TM1_TM2"/>
</dbReference>
<keyword evidence="8" id="KW-1185">Reference proteome</keyword>
<gene>
    <name evidence="7" type="ORF">GP486_001097</name>
</gene>
<keyword evidence="2 6" id="KW-0812">Transmembrane</keyword>
<dbReference type="AlphaFoldDB" id="A0A9P8RTF0"/>
<evidence type="ECO:0000313" key="7">
    <source>
        <dbReference type="EMBL" id="KAH0565503.1"/>
    </source>
</evidence>
<evidence type="ECO:0000256" key="2">
    <source>
        <dbReference type="ARBA" id="ARBA00022692"/>
    </source>
</evidence>
<protein>
    <submittedName>
        <fullName evidence="7">Uncharacterized protein</fullName>
    </submittedName>
</protein>
<dbReference type="SUPFAM" id="SSF144083">
    <property type="entry name" value="Magnesium transport protein CorA, transmembrane region"/>
    <property type="match status" value="1"/>
</dbReference>
<feature type="region of interest" description="Disordered" evidence="5">
    <location>
        <begin position="784"/>
        <end position="834"/>
    </location>
</feature>
<keyword evidence="3 6" id="KW-1133">Transmembrane helix</keyword>
<dbReference type="Proteomes" id="UP000750711">
    <property type="component" value="Unassembled WGS sequence"/>
</dbReference>
<evidence type="ECO:0000256" key="1">
    <source>
        <dbReference type="ARBA" id="ARBA00004141"/>
    </source>
</evidence>
<reference evidence="7" key="1">
    <citation type="submission" date="2021-03" db="EMBL/GenBank/DDBJ databases">
        <title>Comparative genomics and phylogenomic investigation of the class Geoglossomycetes provide insights into ecological specialization and systematics.</title>
        <authorList>
            <person name="Melie T."/>
            <person name="Pirro S."/>
            <person name="Miller A.N."/>
            <person name="Quandt A."/>
        </authorList>
    </citation>
    <scope>NUCLEOTIDE SEQUENCE</scope>
    <source>
        <strain evidence="7">CAQ_001_2017</strain>
    </source>
</reference>
<dbReference type="InterPro" id="IPR002523">
    <property type="entry name" value="MgTranspt_CorA/ZnTranspt_ZntB"/>
</dbReference>
<organism evidence="7 8">
    <name type="scientific">Trichoglossum hirsutum</name>
    <dbReference type="NCBI Taxonomy" id="265104"/>
    <lineage>
        <taxon>Eukaryota</taxon>
        <taxon>Fungi</taxon>
        <taxon>Dikarya</taxon>
        <taxon>Ascomycota</taxon>
        <taxon>Pezizomycotina</taxon>
        <taxon>Geoglossomycetes</taxon>
        <taxon>Geoglossales</taxon>
        <taxon>Geoglossaceae</taxon>
        <taxon>Trichoglossum</taxon>
    </lineage>
</organism>
<feature type="transmembrane region" description="Helical" evidence="6">
    <location>
        <begin position="507"/>
        <end position="527"/>
    </location>
</feature>
<feature type="region of interest" description="Disordered" evidence="5">
    <location>
        <begin position="879"/>
        <end position="898"/>
    </location>
</feature>
<dbReference type="EMBL" id="JAGHQM010000087">
    <property type="protein sequence ID" value="KAH0565503.1"/>
    <property type="molecule type" value="Genomic_DNA"/>
</dbReference>
<feature type="transmembrane region" description="Helical" evidence="6">
    <location>
        <begin position="539"/>
        <end position="562"/>
    </location>
</feature>
<evidence type="ECO:0000313" key="8">
    <source>
        <dbReference type="Proteomes" id="UP000750711"/>
    </source>
</evidence>
<evidence type="ECO:0000256" key="6">
    <source>
        <dbReference type="SAM" id="Phobius"/>
    </source>
</evidence>
<sequence length="898" mass="102653">MPTVRARSRRRTRGLQHALSAIERLAEQQVQVIIKQEQHLSALRKQREIQLLLDPKYVQFQDSRERKREIRRQWHDEILEWDPLDNWPPEPLDDDRSLYDILSVGQLWTTWQYQAAYPNTAKFLEKSTLPGKSRSLVCCDSFFPTGEIVERWSSETPDTEEIEGRKPRSMPERMWDVVKRRIVVDKSEISGNLEERLPSRLLRIMDISPVVATILLASTPKNVASNISPFLERYLTFSNFGKASMQSIKSETMNTFIFEYHFAFYYVTKGSLETHLACSDARKVRNFSWFGERPDSAVCSRHIYEEQMSFILAGHGHDIYTCYQLGEMYFNGTKPSDLRTFVNSPTWTPSTMFLSWIAMALHHVGIRWHDAIAAVDAQIASEEAVVFHRIDNFDLSNGAKDLKISTLRTYFWALEAYKLFEERLGATVDAWEQFQRHSLDKVNDGRNSEDYSKSVEFIELSIARLKDKIEWVRRKSEQVLRLRDGLFYVQSLSDTSVTIHQGDNIRMLTYFTILFLPLSFSTSIFGMQSILPSTASMKTFSIVLSAITISTVLAMFIFTGALQTLQRAISGSVPNAKHKLFKLMLEHPPKMWGKDLFHNSRVSTEKLEEQLRLWMYLAFLVELCFMRIPVHEVKKAVGLYGLRHQRPTLSSSPGSSISLQLSHSDTVVASSCGQDTGEANPKSLARRVAELQAERKSARKGLTPVTGRQAGIALFTVIRIFLLFVWVPLILLEYVVLIFCCPFMGHVSRPAQHDTQLRISKREQLKHFFAAPLIVLNLDFSQSQPRKRSGEHEHRSPDPLARPFHHEFTPPGSNFRPGPAAENLPPGTGRESRTRVAERIKNIISRPTFQAAYQQQYPSGPNPAAIQLQSLDPPPSMRLRPRGYSDVEGGISGRAGVI</sequence>
<evidence type="ECO:0000256" key="3">
    <source>
        <dbReference type="ARBA" id="ARBA00022989"/>
    </source>
</evidence>
<name>A0A9P8RTF0_9PEZI</name>
<keyword evidence="4 6" id="KW-0472">Membrane</keyword>